<feature type="non-terminal residue" evidence="12">
    <location>
        <position position="2850"/>
    </location>
</feature>
<keyword evidence="5" id="KW-0045">Antibiotic biosynthesis</keyword>
<dbReference type="InterPro" id="IPR014030">
    <property type="entry name" value="Ketoacyl_synth_N"/>
</dbReference>
<dbReference type="Gene3D" id="3.10.129.110">
    <property type="entry name" value="Polyketide synthase dehydratase"/>
    <property type="match status" value="2"/>
</dbReference>
<dbReference type="Gene3D" id="3.40.366.10">
    <property type="entry name" value="Malonyl-Coenzyme A Acyl Carrier Protein, domain 2"/>
    <property type="match status" value="2"/>
</dbReference>
<dbReference type="Gene3D" id="3.40.50.11460">
    <property type="match status" value="1"/>
</dbReference>
<dbReference type="GO" id="GO:0016746">
    <property type="term" value="F:acyltransferase activity"/>
    <property type="evidence" value="ECO:0007669"/>
    <property type="project" value="UniProtKB-KW"/>
</dbReference>
<dbReference type="SMART" id="SM01294">
    <property type="entry name" value="PKS_PP_betabranch"/>
    <property type="match status" value="1"/>
</dbReference>
<evidence type="ECO:0000259" key="9">
    <source>
        <dbReference type="PROSITE" id="PS50075"/>
    </source>
</evidence>
<dbReference type="InterPro" id="IPR049900">
    <property type="entry name" value="PKS_mFAS_DH"/>
</dbReference>
<dbReference type="Pfam" id="PF00550">
    <property type="entry name" value="PP-binding"/>
    <property type="match status" value="1"/>
</dbReference>
<keyword evidence="6" id="KW-0511">Multifunctional enzyme</keyword>
<dbReference type="InterPro" id="IPR036291">
    <property type="entry name" value="NAD(P)-bd_dom_sf"/>
</dbReference>
<dbReference type="InterPro" id="IPR006162">
    <property type="entry name" value="Ppantetheine_attach_site"/>
</dbReference>
<dbReference type="InterPro" id="IPR032821">
    <property type="entry name" value="PKS_assoc"/>
</dbReference>
<feature type="domain" description="Ketosynthase family 3 (KS3)" evidence="10">
    <location>
        <begin position="1"/>
        <end position="212"/>
    </location>
</feature>
<feature type="active site" description="Proton acceptor; for dehydratase activity" evidence="8">
    <location>
        <position position="691"/>
    </location>
</feature>
<dbReference type="InterPro" id="IPR057326">
    <property type="entry name" value="KR_dom"/>
</dbReference>
<dbReference type="InterPro" id="IPR016039">
    <property type="entry name" value="Thiolase-like"/>
</dbReference>
<dbReference type="InterPro" id="IPR036736">
    <property type="entry name" value="ACP-like_sf"/>
</dbReference>
<dbReference type="SMART" id="SM00826">
    <property type="entry name" value="PKS_DH"/>
    <property type="match status" value="2"/>
</dbReference>
<dbReference type="Pfam" id="PF00698">
    <property type="entry name" value="Acyl_transf_1"/>
    <property type="match status" value="2"/>
</dbReference>
<dbReference type="InterPro" id="IPR020841">
    <property type="entry name" value="PKS_Beta-ketoAc_synthase_dom"/>
</dbReference>
<evidence type="ECO:0000313" key="13">
    <source>
        <dbReference type="Proteomes" id="UP000634229"/>
    </source>
</evidence>
<dbReference type="SUPFAM" id="SSF53901">
    <property type="entry name" value="Thiolase-like"/>
    <property type="match status" value="2"/>
</dbReference>
<dbReference type="Pfam" id="PF16197">
    <property type="entry name" value="KAsynt_C_assoc"/>
    <property type="match status" value="2"/>
</dbReference>
<evidence type="ECO:0000256" key="8">
    <source>
        <dbReference type="PROSITE-ProRule" id="PRU01363"/>
    </source>
</evidence>
<dbReference type="InterPro" id="IPR016036">
    <property type="entry name" value="Malonyl_transacylase_ACP-bd"/>
</dbReference>
<feature type="non-terminal residue" evidence="12">
    <location>
        <position position="1"/>
    </location>
</feature>
<feature type="active site" description="Proton acceptor; for dehydratase activity" evidence="8">
    <location>
        <position position="2397"/>
    </location>
</feature>
<evidence type="ECO:0000256" key="6">
    <source>
        <dbReference type="ARBA" id="ARBA00023268"/>
    </source>
</evidence>
<feature type="region of interest" description="C-terminal hotdog fold" evidence="8">
    <location>
        <begin position="2505"/>
        <end position="2642"/>
    </location>
</feature>
<evidence type="ECO:0000256" key="3">
    <source>
        <dbReference type="ARBA" id="ARBA00022553"/>
    </source>
</evidence>
<keyword evidence="4" id="KW-0808">Transferase</keyword>
<dbReference type="Proteomes" id="UP000634229">
    <property type="component" value="Unassembled WGS sequence"/>
</dbReference>
<dbReference type="InterPro" id="IPR049551">
    <property type="entry name" value="PKS_DH_C"/>
</dbReference>
<dbReference type="InterPro" id="IPR013968">
    <property type="entry name" value="PKS_KR"/>
</dbReference>
<dbReference type="InterPro" id="IPR014031">
    <property type="entry name" value="Ketoacyl_synth_C"/>
</dbReference>
<feature type="domain" description="PKS/mFAS DH" evidence="11">
    <location>
        <begin position="2365"/>
        <end position="2642"/>
    </location>
</feature>
<dbReference type="SMART" id="SM00822">
    <property type="entry name" value="PKS_KR"/>
    <property type="match status" value="1"/>
</dbReference>
<comment type="pathway">
    <text evidence="1">Antibiotic biosynthesis.</text>
</comment>
<evidence type="ECO:0000256" key="4">
    <source>
        <dbReference type="ARBA" id="ARBA00022679"/>
    </source>
</evidence>
<dbReference type="CDD" id="cd00833">
    <property type="entry name" value="PKS"/>
    <property type="match status" value="2"/>
</dbReference>
<dbReference type="Pfam" id="PF00109">
    <property type="entry name" value="ketoacyl-synt"/>
    <property type="match status" value="2"/>
</dbReference>
<dbReference type="SUPFAM" id="SSF52151">
    <property type="entry name" value="FabD/lysophospholipase-like"/>
    <property type="match status" value="2"/>
</dbReference>
<dbReference type="PANTHER" id="PTHR43775">
    <property type="entry name" value="FATTY ACID SYNTHASE"/>
    <property type="match status" value="1"/>
</dbReference>
<dbReference type="InterPro" id="IPR001227">
    <property type="entry name" value="Ac_transferase_dom_sf"/>
</dbReference>
<feature type="active site" description="Proton donor; for dehydratase activity" evidence="8">
    <location>
        <position position="869"/>
    </location>
</feature>
<feature type="domain" description="PKS/mFAS DH" evidence="11">
    <location>
        <begin position="659"/>
        <end position="942"/>
    </location>
</feature>
<comment type="caution">
    <text evidence="12">The sequence shown here is derived from an EMBL/GenBank/DDBJ whole genome shotgun (WGS) entry which is preliminary data.</text>
</comment>
<sequence>QGGLAPDGRCKAFGEGADGVGWAEGVGVLVLERLSDARRNGHRVLAVVRGSAVNQDGASNGLTAPNGPSQQRVIRQALASSGLSAADVDAVEAHGTGTRLGDPIEAQALLATYGQGRDAERPLLLGSVKSNLGHTQAAAGVAGVIKTVMAMHHGVLPRTLHADVPSSHVDWTVGDVALLTENTAWPDTDCPRRAGVSSFGVSGTNAHVILEQALRVEQPAEDAAAVPRQVPGKVPWMVSARTETALEQQLHRVRSFADEHALSPLDVGFSLATSRSLFEHRAVLLADEDGVAETTRGVPVEGALAVLFSGQGAQRLGMGRELYERFPAFAEALDSVLGHLDGPVRDVMWGEDAEELNRTAYAQQALFAIEVALFRLAESLGIRPDYVAGHSIGEVAAAHVAGVLSLSDACVLVAARAQLMQALPAGGAMVAVQVGEDEVRPVLPDGVAVAAVNGPSSLVLSGELDAVLETAARFEDRTPRRLRVSHAFHSPLTDPMLDEFRSVVEGLEFGAPSIPVVSNLTGAVAVAEEICSPEYWVRHVRETVRFADGVQTLSAEGVRTFLEMGPDGVLSALIREQVPDEAVVVPVLRKDRPEETTAISAFAQLHVSGAAVDWLAFFAGTGAQRVDLPTYAFQRRRYWPAASPGVRDAAGLGLTSAEHPLLGAVVPLADADGAVFSGRLSLATHPWLADHTVLGSVLVPGSALVDLAIRAGDEFGCARIDELTLSTPLVLPEQGAVQIQVRVGEADDVGRRPVSVHARPEGTPDTPWAQHAEGVLSTRALSGEVLSPGALSTDGTTAGFEAAVWPPPGAETVDLGDFYAERAEAGFDYGPAFQGLRAAWLHGDDVFVEASLSTETEADKFGLHPALLDAVLHATALINDGGVLPFSWEGVSLHAVAATSVRARLSRTEPDKIAIMIADGAGQPVASVNSLLVRPLTVGQLEAVAGPGRDPLFRLEWTPALTLPSSAYAGPLAVVGPDRGLADALRRGGATDVDAYPDLDSLAAGEGPVPEVVLAFVSDAVAESMVDSVHATVSRVLTLVQGWLDGERFAASRLVVVRCADDGPAMAAAKGLLRSAQAEHPSRIGLLDIGYEDLSAASASLVLEALSLAEPEVGVREGRVVVPRLVRVGVSGSAAPVWSGSGSVLITGGTGGLGAVVARHVVAEHGVRDLLLLSRRGLEAPGAVELVGELGGLGARVEVVACDVADRGALAGVLEGRDVCAVVHAAGVLDDGLVGGLSVERVGAVLRPKVDAAWYLHELVGEVSAFVVLSSAAGVFGSAGQGSYAAANAFLDALVGYRRALGLPGVSLAWGAWDLPSGMTGELSEVDRERMVRAGLPPVSVEQGVALFDAAVGSGEAVVLPLRLDLAAVRARGEVPPLLRGLIRARRAAGGAVAASTGLVQRLSGLDEAGRRALLLDVVRGQVAKVLGHDSPTAIDPARAFRDLGFDSLMAVELRNGLSAVTGLRLAATLVFDYPTVQVLADHLREELFAGVVRVVDRSVGVLPSVVDDPVVIVGMGCRYPGGVSSPEGLWELVAGGVDAVCGVPGDRGWGGESSVWSGGFLRDAGEFDADFFGMSPREALATDAQQRLLLEVAWEAVERAGVDPVSLRGSRTGVFAGVMYGDYGTLLPREFDGLRGSGSAPSVASGRVSYVLGLEGPTVTVDTACSSSLVALHLAVQALRGGECSLALAGGVTVMSTPTTFVEFSRQGGLAPDGRCKAFGEGADGVGWGEGVGVLVLERMSDALRNGHEILAVVRGSAVNQDGASNGLTAPNGPSQQRVIRQALASAGLSAAEVDVVEAHGTGTRLGDPIEAQALLATYGQERGAERPLLLGSVKSNLGHTQAAAGVAGVIKTVMAMHHGVLPRTLHAEVPSSHVDWTAGDVQVLTENTAWPETGRARRAGVSSFGISGTNAHVILEAGPVMEQPVEPRESPWGVVPWLVSAKSEAALDAQIGRLPSVPDSGVLMDVGFSLATSRSVFGHRAVLLASDEVLVEVARGEAADGLMAFLFSGQGAQRLEMGRELYDRFPAFAEALNSVLAQLDGPVREVMWGADAEALNRTCYAQQALFAVEVALFRLVESLGIRPDFVAGHSIGEVAAAHAAGVLSLVDACALVGARARLMQALPVGGAMVAVQAAEDEVVPLVEEVAGQVSVAAVNGPSSVVISGEEAAVLEIAAHFETEGRRTKRLAVSHAFHSPLMDPMLDEFRSVVEGLEFGAPSIPVVSNLTGAVAAAEEICSPEYWVRHVRETVRFADGIQTLSTEGVRAFLELGPDGVLSALVGEVVPDEAVAVPVLRKDRPEETTAVSALAQLHVTGVPVDWGMLFAGSGARRVELPTYAFQRRRFWPVGSVGVGDVRAAGLVSAEHPLLGAAVSLADSDGVVFAGRLSLASHPWLSDHVVMGHVLLPGTAFVELAIRAGDEVGCERIEELTLSAPLVLPEQGAVQIQVSVGAANASGHRSVTIYARGESSEELPWTQHAVGVVSEGGGVERAGAGFEVSVWPPADAEPVELDGFYEDRAELGFAYGPEFRGLRRVWRRGAEVFAEVEVGEEAQASGFGVHPAVLDAVSQSAVFVGEGPGVGGGALPFSWEGVTLHACGARVVRARLAPAGRGAVAIEMVDGAGDPVASVEALLVRPVAADELRDDHLLGRDSLFRVEWTPVVERAGAGVSGVAVVGSGVIVDLGVVEGLRGVGVEVAAYRDLAALAAAGGAVPDVVMVGVDAAVEVAAGGVVGGVRAGVFSVLELVQEWLADERFVDSRLVVVSRGAVAARDVDGLAVASVWGLLRSAQTEHPGRISVLDVGGGQEPSASLWSQVLGLVEPEVGVREGRVAVPRLARVGVSGSAAAAVWSG</sequence>
<dbReference type="PROSITE" id="PS50075">
    <property type="entry name" value="CARRIER"/>
    <property type="match status" value="1"/>
</dbReference>
<protein>
    <submittedName>
        <fullName evidence="12">Acyltransferase domain-containing protein</fullName>
    </submittedName>
</protein>
<dbReference type="Pfam" id="PF14765">
    <property type="entry name" value="PS-DH"/>
    <property type="match status" value="2"/>
</dbReference>
<dbReference type="PROSITE" id="PS52019">
    <property type="entry name" value="PKS_MFAS_DH"/>
    <property type="match status" value="2"/>
</dbReference>
<dbReference type="InterPro" id="IPR020807">
    <property type="entry name" value="PKS_DH"/>
</dbReference>
<evidence type="ECO:0000256" key="2">
    <source>
        <dbReference type="ARBA" id="ARBA00022450"/>
    </source>
</evidence>
<feature type="domain" description="Carrier" evidence="9">
    <location>
        <begin position="1413"/>
        <end position="1488"/>
    </location>
</feature>
<dbReference type="Gene3D" id="1.10.1200.10">
    <property type="entry name" value="ACP-like"/>
    <property type="match status" value="1"/>
</dbReference>
<dbReference type="InterPro" id="IPR020806">
    <property type="entry name" value="PKS_PP-bd"/>
</dbReference>
<name>A0ABS1NRS3_9ACTN</name>
<evidence type="ECO:0000313" key="12">
    <source>
        <dbReference type="EMBL" id="MBL1102783.1"/>
    </source>
</evidence>
<accession>A0ABS1NRS3</accession>
<dbReference type="Pfam" id="PF22953">
    <property type="entry name" value="SpnB_Rossmann"/>
    <property type="match status" value="1"/>
</dbReference>
<dbReference type="PANTHER" id="PTHR43775:SF51">
    <property type="entry name" value="INACTIVE PHENOLPHTHIOCEROL SYNTHESIS POLYKETIDE SYNTHASE TYPE I PKS1-RELATED"/>
    <property type="match status" value="1"/>
</dbReference>
<dbReference type="RefSeq" id="WP_201883372.1">
    <property type="nucleotide sequence ID" value="NZ_JAERRF010000075.1"/>
</dbReference>
<dbReference type="InterPro" id="IPR014043">
    <property type="entry name" value="Acyl_transferase_dom"/>
</dbReference>
<dbReference type="Gene3D" id="3.40.50.720">
    <property type="entry name" value="NAD(P)-binding Rossmann-like Domain"/>
    <property type="match status" value="1"/>
</dbReference>
<keyword evidence="13" id="KW-1185">Reference proteome</keyword>
<organism evidence="12 13">
    <name type="scientific">Streptomyces coffeae</name>
    <dbReference type="NCBI Taxonomy" id="621382"/>
    <lineage>
        <taxon>Bacteria</taxon>
        <taxon>Bacillati</taxon>
        <taxon>Actinomycetota</taxon>
        <taxon>Actinomycetes</taxon>
        <taxon>Kitasatosporales</taxon>
        <taxon>Streptomycetaceae</taxon>
        <taxon>Streptomyces</taxon>
    </lineage>
</organism>
<evidence type="ECO:0000256" key="7">
    <source>
        <dbReference type="ARBA" id="ARBA00023315"/>
    </source>
</evidence>
<evidence type="ECO:0000256" key="5">
    <source>
        <dbReference type="ARBA" id="ARBA00023194"/>
    </source>
</evidence>
<keyword evidence="7 12" id="KW-0012">Acyltransferase</keyword>
<feature type="active site" description="Proton donor; for dehydratase activity" evidence="8">
    <location>
        <position position="2564"/>
    </location>
</feature>
<dbReference type="InterPro" id="IPR049552">
    <property type="entry name" value="PKS_DH_N"/>
</dbReference>
<dbReference type="EMBL" id="JAERRF010000075">
    <property type="protein sequence ID" value="MBL1102783.1"/>
    <property type="molecule type" value="Genomic_DNA"/>
</dbReference>
<dbReference type="CDD" id="cd08956">
    <property type="entry name" value="KR_3_FAS_SDR_x"/>
    <property type="match status" value="1"/>
</dbReference>
<evidence type="ECO:0000259" key="10">
    <source>
        <dbReference type="PROSITE" id="PS52004"/>
    </source>
</evidence>
<dbReference type="InterPro" id="IPR018201">
    <property type="entry name" value="Ketoacyl_synth_AS"/>
</dbReference>
<dbReference type="Gene3D" id="3.40.47.10">
    <property type="match status" value="2"/>
</dbReference>
<dbReference type="Pfam" id="PF21089">
    <property type="entry name" value="PKS_DH_N"/>
    <property type="match status" value="2"/>
</dbReference>
<dbReference type="Pfam" id="PF02801">
    <property type="entry name" value="Ketoacyl-synt_C"/>
    <property type="match status" value="2"/>
</dbReference>
<proteinExistence type="predicted"/>
<dbReference type="SUPFAM" id="SSF47336">
    <property type="entry name" value="ACP-like"/>
    <property type="match status" value="1"/>
</dbReference>
<dbReference type="InterPro" id="IPR055123">
    <property type="entry name" value="SpnB-like_Rossmann"/>
</dbReference>
<feature type="region of interest" description="N-terminal hotdog fold" evidence="8">
    <location>
        <begin position="2365"/>
        <end position="2489"/>
    </location>
</feature>
<dbReference type="Pfam" id="PF08659">
    <property type="entry name" value="KR"/>
    <property type="match status" value="1"/>
</dbReference>
<keyword evidence="3" id="KW-0597">Phosphoprotein</keyword>
<dbReference type="PROSITE" id="PS52004">
    <property type="entry name" value="KS3_2"/>
    <property type="match status" value="2"/>
</dbReference>
<evidence type="ECO:0000259" key="11">
    <source>
        <dbReference type="PROSITE" id="PS52019"/>
    </source>
</evidence>
<dbReference type="SUPFAM" id="SSF51735">
    <property type="entry name" value="NAD(P)-binding Rossmann-fold domains"/>
    <property type="match status" value="3"/>
</dbReference>
<dbReference type="SMART" id="SM00825">
    <property type="entry name" value="PKS_KS"/>
    <property type="match status" value="2"/>
</dbReference>
<keyword evidence="2" id="KW-0596">Phosphopantetheine</keyword>
<dbReference type="InterPro" id="IPR009081">
    <property type="entry name" value="PP-bd_ACP"/>
</dbReference>
<feature type="domain" description="Ketosynthase family 3 (KS3)" evidence="10">
    <location>
        <begin position="1508"/>
        <end position="1919"/>
    </location>
</feature>
<dbReference type="Gene3D" id="3.30.70.3290">
    <property type="match status" value="2"/>
</dbReference>
<feature type="region of interest" description="N-terminal hotdog fold" evidence="8">
    <location>
        <begin position="659"/>
        <end position="783"/>
    </location>
</feature>
<dbReference type="PROSITE" id="PS00012">
    <property type="entry name" value="PHOSPHOPANTETHEINE"/>
    <property type="match status" value="1"/>
</dbReference>
<reference evidence="12 13" key="1">
    <citation type="submission" date="2021-01" db="EMBL/GenBank/DDBJ databases">
        <title>WGS of actinomycetes isolated from Thailand.</title>
        <authorList>
            <person name="Thawai C."/>
        </authorList>
    </citation>
    <scope>NUCLEOTIDE SEQUENCE [LARGE SCALE GENOMIC DNA]</scope>
    <source>
        <strain evidence="12 13">CA1R205</strain>
    </source>
</reference>
<dbReference type="InterPro" id="IPR016035">
    <property type="entry name" value="Acyl_Trfase/lysoPLipase"/>
</dbReference>
<feature type="region of interest" description="C-terminal hotdog fold" evidence="8">
    <location>
        <begin position="810"/>
        <end position="942"/>
    </location>
</feature>
<dbReference type="InterPro" id="IPR050091">
    <property type="entry name" value="PKS_NRPS_Biosynth_Enz"/>
</dbReference>
<gene>
    <name evidence="12" type="ORF">JK363_40710</name>
</gene>
<dbReference type="SMART" id="SM00827">
    <property type="entry name" value="PKS_AT"/>
    <property type="match status" value="2"/>
</dbReference>
<dbReference type="InterPro" id="IPR042104">
    <property type="entry name" value="PKS_dehydratase_sf"/>
</dbReference>
<dbReference type="SMART" id="SM00823">
    <property type="entry name" value="PKS_PP"/>
    <property type="match status" value="1"/>
</dbReference>
<dbReference type="PROSITE" id="PS00606">
    <property type="entry name" value="KS3_1"/>
    <property type="match status" value="1"/>
</dbReference>
<dbReference type="SUPFAM" id="SSF55048">
    <property type="entry name" value="Probable ACP-binding domain of malonyl-CoA ACP transacylase"/>
    <property type="match status" value="2"/>
</dbReference>
<evidence type="ECO:0000256" key="1">
    <source>
        <dbReference type="ARBA" id="ARBA00004792"/>
    </source>
</evidence>